<dbReference type="Proteomes" id="UP000322245">
    <property type="component" value="Unassembled WGS sequence"/>
</dbReference>
<feature type="transmembrane region" description="Helical" evidence="2">
    <location>
        <begin position="313"/>
        <end position="336"/>
    </location>
</feature>
<feature type="compositionally biased region" description="Polar residues" evidence="1">
    <location>
        <begin position="428"/>
        <end position="447"/>
    </location>
</feature>
<dbReference type="AlphaFoldDB" id="A0A5D3B4N6"/>
<dbReference type="Gene3D" id="2.60.120.260">
    <property type="entry name" value="Galactose-binding domain-like"/>
    <property type="match status" value="2"/>
</dbReference>
<keyword evidence="4" id="KW-1185">Reference proteome</keyword>
<evidence type="ECO:0000256" key="1">
    <source>
        <dbReference type="SAM" id="MobiDB-lite"/>
    </source>
</evidence>
<gene>
    <name evidence="3" type="ORF">B9479_002194</name>
</gene>
<feature type="region of interest" description="Disordered" evidence="1">
    <location>
        <begin position="342"/>
        <end position="373"/>
    </location>
</feature>
<evidence type="ECO:0000256" key="2">
    <source>
        <dbReference type="SAM" id="Phobius"/>
    </source>
</evidence>
<name>A0A5D3B4N6_9TREE</name>
<reference evidence="3 4" key="1">
    <citation type="submission" date="2017-05" db="EMBL/GenBank/DDBJ databases">
        <title>The Genome Sequence of Tsuchiyaea wingfieldii DSM 27421.</title>
        <authorList>
            <person name="Cuomo C."/>
            <person name="Passer A."/>
            <person name="Billmyre B."/>
            <person name="Heitman J."/>
        </authorList>
    </citation>
    <scope>NUCLEOTIDE SEQUENCE [LARGE SCALE GENOMIC DNA]</scope>
    <source>
        <strain evidence="3 4">DSM 27421</strain>
    </source>
</reference>
<sequence length="557" mass="60420">MSPAVMNITLDDTSPQLVFSSRNDSNLTWIQDHTADSLTYLYFKKTFMGTRTDGDYMFLAFNGTAITIYGAKRSNHGNYSTKLDGQATVYHTGYSATPQFQVPIFQASSLSPDMEHQLLLQNWPSYTNASGTNNTEWWLDVDYAVITTSTTGKVWTTSYDDQSPEMRYVGLGWRSNPDMGDGYYNQSAHISPSGFYSDWVSLTFNGSSFQVFGGLYVDHGQYSVALDGITSSDIYDFNGTYFDLQTGVSLFHASGLEEGRHTVKLTNLGGGPKGSYFDIDYIVVNSTVEPTLPSNTTASSLPSSSPSSMSSGAIAGAVVGGVVALGLVVALTWFLTRRNRNKNEPRSLYPKPGRMDTRMDLNGDEVNPFFDDDPQTLHRTPSGRSSYVLGSLGQGAAVGERMPFLSGLPAPPGSNAPSYPRSVDPLHNASSVAEGVNSNGPWQSSAKSAGVALPYTARPPTQSSPASSLNTTTPSPAPSSQNEASSPPVEDFPNPHLPYTSAITGEERQNQLSLRRMYVPGREQDVGPFGDRAEVEEVLPPDYNQATESLPGQRMRE</sequence>
<evidence type="ECO:0000313" key="3">
    <source>
        <dbReference type="EMBL" id="TYJ57093.1"/>
    </source>
</evidence>
<keyword evidence="2" id="KW-0812">Transmembrane</keyword>
<organism evidence="3 4">
    <name type="scientific">Cryptococcus floricola</name>
    <dbReference type="NCBI Taxonomy" id="2591691"/>
    <lineage>
        <taxon>Eukaryota</taxon>
        <taxon>Fungi</taxon>
        <taxon>Dikarya</taxon>
        <taxon>Basidiomycota</taxon>
        <taxon>Agaricomycotina</taxon>
        <taxon>Tremellomycetes</taxon>
        <taxon>Tremellales</taxon>
        <taxon>Cryptococcaceae</taxon>
        <taxon>Cryptococcus</taxon>
    </lineage>
</organism>
<feature type="compositionally biased region" description="Polar residues" evidence="1">
    <location>
        <begin position="459"/>
        <end position="485"/>
    </location>
</feature>
<comment type="caution">
    <text evidence="3">The sequence shown here is derived from an EMBL/GenBank/DDBJ whole genome shotgun (WGS) entry which is preliminary data.</text>
</comment>
<evidence type="ECO:0008006" key="5">
    <source>
        <dbReference type="Google" id="ProtNLM"/>
    </source>
</evidence>
<evidence type="ECO:0000313" key="4">
    <source>
        <dbReference type="Proteomes" id="UP000322245"/>
    </source>
</evidence>
<proteinExistence type="predicted"/>
<protein>
    <recommendedName>
        <fullName evidence="5">Transmembrane protein</fullName>
    </recommendedName>
</protein>
<feature type="region of interest" description="Disordered" evidence="1">
    <location>
        <begin position="413"/>
        <end position="557"/>
    </location>
</feature>
<keyword evidence="2" id="KW-0472">Membrane</keyword>
<dbReference type="EMBL" id="NIDF01000016">
    <property type="protein sequence ID" value="TYJ57093.1"/>
    <property type="molecule type" value="Genomic_DNA"/>
</dbReference>
<keyword evidence="2" id="KW-1133">Transmembrane helix</keyword>
<accession>A0A5D3B4N6</accession>